<dbReference type="OMA" id="WETEIVS"/>
<accession>A0A1C7MAC5</accession>
<evidence type="ECO:0000313" key="1">
    <source>
        <dbReference type="EMBL" id="OBZ73359.1"/>
    </source>
</evidence>
<gene>
    <name evidence="1" type="ORF">A0H81_07154</name>
</gene>
<organism evidence="1 2">
    <name type="scientific">Grifola frondosa</name>
    <name type="common">Maitake</name>
    <name type="synonym">Polyporus frondosus</name>
    <dbReference type="NCBI Taxonomy" id="5627"/>
    <lineage>
        <taxon>Eukaryota</taxon>
        <taxon>Fungi</taxon>
        <taxon>Dikarya</taxon>
        <taxon>Basidiomycota</taxon>
        <taxon>Agaricomycotina</taxon>
        <taxon>Agaricomycetes</taxon>
        <taxon>Polyporales</taxon>
        <taxon>Grifolaceae</taxon>
        <taxon>Grifola</taxon>
    </lineage>
</organism>
<dbReference type="Proteomes" id="UP000092993">
    <property type="component" value="Unassembled WGS sequence"/>
</dbReference>
<dbReference type="PANTHER" id="PTHR31912">
    <property type="entry name" value="IP13529P"/>
    <property type="match status" value="1"/>
</dbReference>
<reference evidence="1 2" key="1">
    <citation type="submission" date="2016-03" db="EMBL/GenBank/DDBJ databases">
        <title>Whole genome sequencing of Grifola frondosa 9006-11.</title>
        <authorList>
            <person name="Min B."/>
            <person name="Park H."/>
            <person name="Kim J.-G."/>
            <person name="Cho H."/>
            <person name="Oh Y.-L."/>
            <person name="Kong W.-S."/>
            <person name="Choi I.-G."/>
        </authorList>
    </citation>
    <scope>NUCLEOTIDE SEQUENCE [LARGE SCALE GENOMIC DNA]</scope>
    <source>
        <strain evidence="1 2">9006-11</strain>
    </source>
</reference>
<keyword evidence="2" id="KW-1185">Reference proteome</keyword>
<dbReference type="PANTHER" id="PTHR31912:SF34">
    <property type="entry name" value="NOTOCHORD-RELATED PROTEIN"/>
    <property type="match status" value="1"/>
</dbReference>
<dbReference type="STRING" id="5627.A0A1C7MAC5"/>
<dbReference type="EMBL" id="LUGG01000007">
    <property type="protein sequence ID" value="OBZ73359.1"/>
    <property type="molecule type" value="Genomic_DNA"/>
</dbReference>
<evidence type="ECO:0000313" key="2">
    <source>
        <dbReference type="Proteomes" id="UP000092993"/>
    </source>
</evidence>
<dbReference type="AlphaFoldDB" id="A0A1C7MAC5"/>
<dbReference type="OrthoDB" id="2506088at2759"/>
<comment type="caution">
    <text evidence="1">The sequence shown here is derived from an EMBL/GenBank/DDBJ whole genome shotgun (WGS) entry which is preliminary data.</text>
</comment>
<protein>
    <submittedName>
        <fullName evidence="1">Uncharacterized protein</fullName>
    </submittedName>
</protein>
<proteinExistence type="predicted"/>
<name>A0A1C7MAC5_GRIFR</name>
<sequence>MNPLLDLPGFDVHKDTPVEPLHTHLLGVVKYFWAQTVWVLEKRGQFVQFQARLNSLAKSGLNVPNIMGDYMCRYRGGLIGKHFKTISQIMAFAICGLVEENLQNAWFAIGKLTVLIWEVQINDIHEYTEKLQAAIQDVLDFAAALSQDY</sequence>